<dbReference type="Proteomes" id="UP000789342">
    <property type="component" value="Unassembled WGS sequence"/>
</dbReference>
<name>A0A9N9AKF6_9GLOM</name>
<dbReference type="AlphaFoldDB" id="A0A9N9AKF6"/>
<evidence type="ECO:0000256" key="1">
    <source>
        <dbReference type="ARBA" id="ARBA00022884"/>
    </source>
</evidence>
<feature type="region of interest" description="Disordered" evidence="3">
    <location>
        <begin position="200"/>
        <end position="246"/>
    </location>
</feature>
<organism evidence="5 6">
    <name type="scientific">Acaulospora morrowiae</name>
    <dbReference type="NCBI Taxonomy" id="94023"/>
    <lineage>
        <taxon>Eukaryota</taxon>
        <taxon>Fungi</taxon>
        <taxon>Fungi incertae sedis</taxon>
        <taxon>Mucoromycota</taxon>
        <taxon>Glomeromycotina</taxon>
        <taxon>Glomeromycetes</taxon>
        <taxon>Diversisporales</taxon>
        <taxon>Acaulosporaceae</taxon>
        <taxon>Acaulospora</taxon>
    </lineage>
</organism>
<reference evidence="5" key="1">
    <citation type="submission" date="2021-06" db="EMBL/GenBank/DDBJ databases">
        <authorList>
            <person name="Kallberg Y."/>
            <person name="Tangrot J."/>
            <person name="Rosling A."/>
        </authorList>
    </citation>
    <scope>NUCLEOTIDE SEQUENCE</scope>
    <source>
        <strain evidence="5">CL551</strain>
    </source>
</reference>
<dbReference type="OrthoDB" id="277802at2759"/>
<feature type="domain" description="RRM" evidence="4">
    <location>
        <begin position="30"/>
        <end position="104"/>
    </location>
</feature>
<evidence type="ECO:0000256" key="2">
    <source>
        <dbReference type="PROSITE-ProRule" id="PRU00176"/>
    </source>
</evidence>
<feature type="compositionally biased region" description="Basic and acidic residues" evidence="3">
    <location>
        <begin position="200"/>
        <end position="209"/>
    </location>
</feature>
<protein>
    <submittedName>
        <fullName evidence="5">7063_t:CDS:1</fullName>
    </submittedName>
</protein>
<dbReference type="CDD" id="cd12239">
    <property type="entry name" value="RRM2_RBM40_like"/>
    <property type="match status" value="1"/>
</dbReference>
<proteinExistence type="predicted"/>
<dbReference type="InterPro" id="IPR000504">
    <property type="entry name" value="RRM_dom"/>
</dbReference>
<gene>
    <name evidence="5" type="ORF">AMORRO_LOCUS4799</name>
</gene>
<evidence type="ECO:0000259" key="4">
    <source>
        <dbReference type="PROSITE" id="PS50102"/>
    </source>
</evidence>
<dbReference type="InterPro" id="IPR035979">
    <property type="entry name" value="RBD_domain_sf"/>
</dbReference>
<comment type="caution">
    <text evidence="5">The sequence shown here is derived from an EMBL/GenBank/DDBJ whole genome shotgun (WGS) entry which is preliminary data.</text>
</comment>
<dbReference type="InterPro" id="IPR012677">
    <property type="entry name" value="Nucleotide-bd_a/b_plait_sf"/>
</dbReference>
<keyword evidence="6" id="KW-1185">Reference proteome</keyword>
<evidence type="ECO:0000313" key="6">
    <source>
        <dbReference type="Proteomes" id="UP000789342"/>
    </source>
</evidence>
<dbReference type="EMBL" id="CAJVPV010002719">
    <property type="protein sequence ID" value="CAG8533815.1"/>
    <property type="molecule type" value="Genomic_DNA"/>
</dbReference>
<dbReference type="GO" id="GO:0030626">
    <property type="term" value="F:U12 snRNA binding"/>
    <property type="evidence" value="ECO:0007669"/>
    <property type="project" value="TreeGrafter"/>
</dbReference>
<dbReference type="GO" id="GO:0097157">
    <property type="term" value="F:pre-mRNA intronic binding"/>
    <property type="evidence" value="ECO:0007669"/>
    <property type="project" value="TreeGrafter"/>
</dbReference>
<dbReference type="SMART" id="SM00360">
    <property type="entry name" value="RRM"/>
    <property type="match status" value="2"/>
</dbReference>
<evidence type="ECO:0000313" key="5">
    <source>
        <dbReference type="EMBL" id="CAG8533815.1"/>
    </source>
</evidence>
<dbReference type="SUPFAM" id="SSF54928">
    <property type="entry name" value="RNA-binding domain, RBD"/>
    <property type="match status" value="2"/>
</dbReference>
<feature type="compositionally biased region" description="Acidic residues" evidence="3">
    <location>
        <begin position="220"/>
        <end position="235"/>
    </location>
</feature>
<dbReference type="GO" id="GO:0000398">
    <property type="term" value="P:mRNA splicing, via spliceosome"/>
    <property type="evidence" value="ECO:0007669"/>
    <property type="project" value="TreeGrafter"/>
</dbReference>
<dbReference type="GO" id="GO:0005689">
    <property type="term" value="C:U12-type spliceosomal complex"/>
    <property type="evidence" value="ECO:0007669"/>
    <property type="project" value="TreeGrafter"/>
</dbReference>
<feature type="non-terminal residue" evidence="5">
    <location>
        <position position="1"/>
    </location>
</feature>
<dbReference type="PANTHER" id="PTHR16105">
    <property type="entry name" value="RNA-BINDING REGION-CONTAINING PROTEIN 3"/>
    <property type="match status" value="1"/>
</dbReference>
<accession>A0A9N9AKF6</accession>
<feature type="non-terminal residue" evidence="5">
    <location>
        <position position="431"/>
    </location>
</feature>
<dbReference type="Gene3D" id="3.30.70.330">
    <property type="match status" value="2"/>
</dbReference>
<keyword evidence="1 2" id="KW-0694">RNA-binding</keyword>
<dbReference type="PROSITE" id="PS50102">
    <property type="entry name" value="RRM"/>
    <property type="match status" value="2"/>
</dbReference>
<evidence type="ECO:0000256" key="3">
    <source>
        <dbReference type="SAM" id="MobiDB-lite"/>
    </source>
</evidence>
<dbReference type="PANTHER" id="PTHR16105:SF0">
    <property type="entry name" value="RNA-BINDING REGION-CONTAINING PROTEIN 3"/>
    <property type="match status" value="1"/>
</dbReference>
<dbReference type="InterPro" id="IPR045164">
    <property type="entry name" value="RBM41/RNPC3"/>
</dbReference>
<sequence length="431" mass="48861">ALVSRIMNQQALPSFPINNKEIQFLAQETTTLIVKNLPSYSEPDLIDFLKHFGPREIRLGKSQQLKNSAFLDFPDRVSAETAFSKIHEIGSVAGKNIRVEYALPSKEALKIADGENGVIPVESSQTDIVFIVLNYPPAPTLYYRYPPPTVEILQNIMNAIAAVPKLYTQVLHLMNKMNLPPPFSPVVPESIPTILQQHLSEVHNTEDRNNKKRKKKDDLLSEDESEIESEDEEEQSNIKSKKKVKTSIPGTIQLMPSITTMDKSYLNTLNATSLLNPKNVLPSQVAQKPQFFDATMLNNTSTSQAVAPSDPIIQHSEHHNCITIEEINKNKKSNEELKKLPMMKKYAPGEPSRTLYIKNLAQKKIEEKDLEYLFGKYFNSYSDMKSNLEIQLMKEGRMRGQAFIKFPNIEMATRALNELHGYVVHDKPMVI</sequence>
<feature type="domain" description="RRM" evidence="4">
    <location>
        <begin position="353"/>
        <end position="431"/>
    </location>
</feature>
<dbReference type="Pfam" id="PF00076">
    <property type="entry name" value="RRM_1"/>
    <property type="match status" value="2"/>
</dbReference>